<keyword evidence="3" id="KW-1185">Reference proteome</keyword>
<gene>
    <name evidence="2" type="ORF">ABEU19_000989</name>
</gene>
<proteinExistence type="predicted"/>
<evidence type="ECO:0000256" key="1">
    <source>
        <dbReference type="SAM" id="MobiDB-lite"/>
    </source>
</evidence>
<accession>A0ABW9FQV0</accession>
<protein>
    <submittedName>
        <fullName evidence="2">Uncharacterized protein</fullName>
    </submittedName>
</protein>
<sequence length="183" mass="19702">MTILQVFVPAELIEDGQCPFPEIGEKARYTLIFEPASADTPAELRTEFTARQENLAENLHLLHCDGFAASYSGPLKLPPRVRGRLSAEFGALVPSAAQVTGTVRSRRMVTVTSQPDASGRHPRNGTVTLADVPAGRRGFDSGLVAGRSVWKNADGGGWVSMEPPHDRPWVREVGVLVGLDTDG</sequence>
<name>A0ABW9FQV0_9NOCA</name>
<comment type="caution">
    <text evidence="2">The sequence shown here is derived from an EMBL/GenBank/DDBJ whole genome shotgun (WGS) entry which is preliminary data.</text>
</comment>
<dbReference type="EMBL" id="JBDLNU010000001">
    <property type="protein sequence ID" value="MFM1727528.1"/>
    <property type="molecule type" value="Genomic_DNA"/>
</dbReference>
<dbReference type="RefSeq" id="WP_348607457.1">
    <property type="nucleotide sequence ID" value="NZ_CP157276.1"/>
</dbReference>
<feature type="region of interest" description="Disordered" evidence="1">
    <location>
        <begin position="112"/>
        <end position="132"/>
    </location>
</feature>
<evidence type="ECO:0000313" key="2">
    <source>
        <dbReference type="EMBL" id="MFM1727528.1"/>
    </source>
</evidence>
<dbReference type="Proteomes" id="UP001629744">
    <property type="component" value="Unassembled WGS sequence"/>
</dbReference>
<organism evidence="2 3">
    <name type="scientific">Prescottella soli</name>
    <dbReference type="NCBI Taxonomy" id="1543852"/>
    <lineage>
        <taxon>Bacteria</taxon>
        <taxon>Bacillati</taxon>
        <taxon>Actinomycetota</taxon>
        <taxon>Actinomycetes</taxon>
        <taxon>Mycobacteriales</taxon>
        <taxon>Nocardiaceae</taxon>
        <taxon>Prescottella</taxon>
    </lineage>
</organism>
<reference evidence="2 3" key="1">
    <citation type="submission" date="2023-11" db="EMBL/GenBank/DDBJ databases">
        <authorList>
            <person name="Val-Calvo J."/>
            <person name="Scortti M."/>
            <person name="Vazquez-Boland J."/>
        </authorList>
    </citation>
    <scope>NUCLEOTIDE SEQUENCE [LARGE SCALE GENOMIC DNA]</scope>
    <source>
        <strain evidence="2 3">DSM 46662</strain>
    </source>
</reference>
<evidence type="ECO:0000313" key="3">
    <source>
        <dbReference type="Proteomes" id="UP001629744"/>
    </source>
</evidence>